<protein>
    <submittedName>
        <fullName evidence="3">Magnesium chelatase family protein</fullName>
    </submittedName>
</protein>
<dbReference type="PANTHER" id="PTHR32039">
    <property type="entry name" value="MAGNESIUM-CHELATASE SUBUNIT CHLI"/>
    <property type="match status" value="1"/>
</dbReference>
<gene>
    <name evidence="3" type="ORF">JOC48_003194</name>
</gene>
<evidence type="ECO:0000259" key="2">
    <source>
        <dbReference type="Pfam" id="PF13335"/>
    </source>
</evidence>
<proteinExistence type="predicted"/>
<feature type="domain" description="Magnesium chelatase ChlI-like catalytic" evidence="1">
    <location>
        <begin position="1"/>
        <end position="77"/>
    </location>
</feature>
<dbReference type="PANTHER" id="PTHR32039:SF7">
    <property type="entry name" value="COMPETENCE PROTEIN COMM"/>
    <property type="match status" value="1"/>
</dbReference>
<comment type="caution">
    <text evidence="3">The sequence shown here is derived from an EMBL/GenBank/DDBJ whole genome shotgun (WGS) entry which is preliminary data.</text>
</comment>
<dbReference type="EMBL" id="JAFBDR010000020">
    <property type="protein sequence ID" value="MBM7572663.1"/>
    <property type="molecule type" value="Genomic_DNA"/>
</dbReference>
<dbReference type="RefSeq" id="WP_204501233.1">
    <property type="nucleotide sequence ID" value="NZ_JAFBDR010000020.1"/>
</dbReference>
<dbReference type="SUPFAM" id="SSF52540">
    <property type="entry name" value="P-loop containing nucleoside triphosphate hydrolases"/>
    <property type="match status" value="1"/>
</dbReference>
<keyword evidence="4" id="KW-1185">Reference proteome</keyword>
<dbReference type="Pfam" id="PF01078">
    <property type="entry name" value="Mg_chelatase"/>
    <property type="match status" value="1"/>
</dbReference>
<dbReference type="InterPro" id="IPR000523">
    <property type="entry name" value="Mg_chelatse_chII-like_cat_dom"/>
</dbReference>
<evidence type="ECO:0000313" key="3">
    <source>
        <dbReference type="EMBL" id="MBM7572663.1"/>
    </source>
</evidence>
<dbReference type="Proteomes" id="UP001296943">
    <property type="component" value="Unassembled WGS sequence"/>
</dbReference>
<accession>A0ABS2N3P1</accession>
<evidence type="ECO:0000259" key="1">
    <source>
        <dbReference type="Pfam" id="PF01078"/>
    </source>
</evidence>
<evidence type="ECO:0000313" key="4">
    <source>
        <dbReference type="Proteomes" id="UP001296943"/>
    </source>
</evidence>
<dbReference type="Pfam" id="PF13335">
    <property type="entry name" value="Mg_chelatase_C"/>
    <property type="match status" value="1"/>
</dbReference>
<name>A0ABS2N3P1_9BACI</name>
<reference evidence="3 4" key="1">
    <citation type="submission" date="2021-01" db="EMBL/GenBank/DDBJ databases">
        <title>Genomic Encyclopedia of Type Strains, Phase IV (KMG-IV): sequencing the most valuable type-strain genomes for metagenomic binning, comparative biology and taxonomic classification.</title>
        <authorList>
            <person name="Goeker M."/>
        </authorList>
    </citation>
    <scope>NUCLEOTIDE SEQUENCE [LARGE SCALE GENOMIC DNA]</scope>
    <source>
        <strain evidence="3 4">DSM 23711</strain>
    </source>
</reference>
<dbReference type="InterPro" id="IPR027417">
    <property type="entry name" value="P-loop_NTPase"/>
</dbReference>
<dbReference type="Gene3D" id="3.40.50.300">
    <property type="entry name" value="P-loop containing nucleotide triphosphate hydrolases"/>
    <property type="match status" value="1"/>
</dbReference>
<dbReference type="InterPro" id="IPR045006">
    <property type="entry name" value="CHLI-like"/>
</dbReference>
<dbReference type="InterPro" id="IPR025158">
    <property type="entry name" value="Mg_chelat-rel_C"/>
</dbReference>
<sequence>MLRQPIETGQVTISRAASTVTNPAQFLLLGAMNPCPCGYLGSRHFYCTCTPKQITAYTNRVSGPIQDRMDILLYLQVVALDKESPEHNEASEVMRNRVVVARERQYKRYGSEMTNAVAAPEVILHCTKLNADQQKMVQQWSTQYNWSTRVQMKVLRITRTIADLKGEDCISNDALWEAMTLRRTIKGKNPKSVAR</sequence>
<organism evidence="3 4">
    <name type="scientific">Aquibacillus albus</name>
    <dbReference type="NCBI Taxonomy" id="1168171"/>
    <lineage>
        <taxon>Bacteria</taxon>
        <taxon>Bacillati</taxon>
        <taxon>Bacillota</taxon>
        <taxon>Bacilli</taxon>
        <taxon>Bacillales</taxon>
        <taxon>Bacillaceae</taxon>
        <taxon>Aquibacillus</taxon>
    </lineage>
</organism>
<feature type="domain" description="Mg chelatase-related protein C-terminal" evidence="2">
    <location>
        <begin position="89"/>
        <end position="182"/>
    </location>
</feature>